<dbReference type="CDD" id="cd00821">
    <property type="entry name" value="PH"/>
    <property type="match status" value="1"/>
</dbReference>
<dbReference type="SMART" id="SM00105">
    <property type="entry name" value="ArfGap"/>
    <property type="match status" value="1"/>
</dbReference>
<evidence type="ECO:0000256" key="2">
    <source>
        <dbReference type="ARBA" id="ARBA00022771"/>
    </source>
</evidence>
<keyword evidence="5" id="KW-0677">Repeat</keyword>
<dbReference type="InterPro" id="IPR011993">
    <property type="entry name" value="PH-like_dom_sf"/>
</dbReference>
<dbReference type="GO" id="GO:0005802">
    <property type="term" value="C:trans-Golgi network"/>
    <property type="evidence" value="ECO:0000318"/>
    <property type="project" value="GO_Central"/>
</dbReference>
<dbReference type="FunFam" id="1.20.1270.60:FF:000196">
    <property type="entry name" value="AaceriAFR725Cp"/>
    <property type="match status" value="1"/>
</dbReference>
<dbReference type="Proteomes" id="UP000000591">
    <property type="component" value="Chromosome VI"/>
</dbReference>
<dbReference type="STRING" id="284811.Q751V0"/>
<dbReference type="InterPro" id="IPR037278">
    <property type="entry name" value="ARFGAP/RecO"/>
</dbReference>
<evidence type="ECO:0000313" key="10">
    <source>
        <dbReference type="Proteomes" id="UP000000591"/>
    </source>
</evidence>
<feature type="domain" description="Arf-GAP" evidence="8">
    <location>
        <begin position="549"/>
        <end position="670"/>
    </location>
</feature>
<feature type="domain" description="PH" evidence="7">
    <location>
        <begin position="444"/>
        <end position="538"/>
    </location>
</feature>
<dbReference type="Pfam" id="PF16746">
    <property type="entry name" value="BAR_3"/>
    <property type="match status" value="1"/>
</dbReference>
<keyword evidence="1 5" id="KW-0479">Metal-binding</keyword>
<dbReference type="GO" id="GO:0006891">
    <property type="term" value="P:intra-Golgi vesicle-mediated transport"/>
    <property type="evidence" value="ECO:0000318"/>
    <property type="project" value="GO_Central"/>
</dbReference>
<feature type="region of interest" description="Disordered" evidence="6">
    <location>
        <begin position="176"/>
        <end position="204"/>
    </location>
</feature>
<gene>
    <name evidence="9" type="ORF">AGOS_AFR725C</name>
</gene>
<keyword evidence="5" id="KW-0040">ANK repeat</keyword>
<evidence type="ECO:0000256" key="1">
    <source>
        <dbReference type="ARBA" id="ARBA00022723"/>
    </source>
</evidence>
<reference evidence="9 10" key="1">
    <citation type="journal article" date="2004" name="Science">
        <title>The Ashbya gossypii genome as a tool for mapping the ancient Saccharomyces cerevisiae genome.</title>
        <authorList>
            <person name="Dietrich F.S."/>
            <person name="Voegeli S."/>
            <person name="Brachat S."/>
            <person name="Lerch A."/>
            <person name="Gates K."/>
            <person name="Steiner S."/>
            <person name="Mohr C."/>
            <person name="Pohlmann R."/>
            <person name="Luedi P."/>
            <person name="Choi S."/>
            <person name="Wing R.A."/>
            <person name="Flavier A."/>
            <person name="Gaffney T.D."/>
            <person name="Philippsen P."/>
        </authorList>
    </citation>
    <scope>NUCLEOTIDE SEQUENCE [LARGE SCALE GENOMIC DNA]</scope>
    <source>
        <strain evidence="10">ATCC 10895 / CBS 109.51 / FGSC 9923 / NRRL Y-1056</strain>
    </source>
</reference>
<feature type="region of interest" description="Disordered" evidence="6">
    <location>
        <begin position="797"/>
        <end position="837"/>
    </location>
</feature>
<dbReference type="SUPFAM" id="SSF57863">
    <property type="entry name" value="ArfGap/RecO-like zinc finger"/>
    <property type="match status" value="1"/>
</dbReference>
<comment type="function">
    <text evidence="5">GTPase-activating protein for the ADP ribosylation factor family.</text>
</comment>
<evidence type="ECO:0000313" key="9">
    <source>
        <dbReference type="EMBL" id="AAS54097.1"/>
    </source>
</evidence>
<dbReference type="PANTHER" id="PTHR23180">
    <property type="entry name" value="CENTAURIN/ARF"/>
    <property type="match status" value="1"/>
</dbReference>
<feature type="compositionally biased region" description="Basic residues" evidence="6">
    <location>
        <begin position="862"/>
        <end position="873"/>
    </location>
</feature>
<dbReference type="CDD" id="cd08204">
    <property type="entry name" value="ArfGap"/>
    <property type="match status" value="1"/>
</dbReference>
<sequence length="873" mass="98223">MGNVKSSLQDCIELDESMLSIRTDSPAGYNPKFVFIRRTLYLLVDEELTRSGKFIISLRELESEGLLDYKFVNGTGQNAPIVIKQIKNSSKYVLNFHPSMKEGVHKFTIRFDKKRICRVYIYCERAKEDAGDAAPTVPAPSTAPAGSPTPAPAPNTRNPAGMTAVSAVVSAAAPATAPATVHTTPPSPPPPPPGLHDPVPNFIQDGPQFRTQLANWESILFLFRSHLKSLYERSTKLKELLQMTSKEFNLLSNDFNELHCILKDQPVSSVFRHLLLSSSSVCVSQARLMMKKATASQEDLASAIQQYLNTIDLKAVSSSKKQYHDQAKDFYSYVGKNLSQKSDSKLLPRRIQFELQRFDYFHSLLQYVVGCNARDFAVSLARFQSSIDPNNKNTNMHLVKKYRSHFLPFNKIKSQQRIRLSKVSNYSDLNDFYQLASATSEPNKPLKEGLLWSYRNNGWHKQWVVLQGSQLSEYSDWKTKAKVLSRPAINLTFVCVKRSEKKPNGFDIITTDGEARSFQAESEDEMKQWLYALHSAVGIIAIEETDENKDPLSIVRNADPSNSACCDCRSDKQVEWISLNILCVVCINCSGVHRSLGAHVSKMRSLTLDSFSSPESLQLLKCVSNQNVNSLYESEDLPPIFPENSIDQRKSYITDKYVSKKYVNRTEDISKLHISLIKAIHLESIYLLQKCFAEGVSLCEDYWLQNDGNDSLFQYSLKHWEGTKENPVFTVTEFLVLNGLHVDDLPTSHEHRALWSPGQLSYWSSKYKNHNCLHNRVGAKKLPEVPTSAAISLHTRNPRHTTDFTDSICSPDIPSSAEGSSKNDGQSAPGPATTRSRRWSVGMGQHMAGTTSHHFTSPILGKSRHLKFPKIQK</sequence>
<evidence type="ECO:0000256" key="3">
    <source>
        <dbReference type="ARBA" id="ARBA00022833"/>
    </source>
</evidence>
<dbReference type="Gene3D" id="1.20.1270.60">
    <property type="entry name" value="Arfaptin homology (AH) domain/BAR domain"/>
    <property type="match status" value="1"/>
</dbReference>
<keyword evidence="10" id="KW-1185">Reference proteome</keyword>
<evidence type="ECO:0000259" key="8">
    <source>
        <dbReference type="PROSITE" id="PS50115"/>
    </source>
</evidence>
<feature type="region of interest" description="Disordered" evidence="6">
    <location>
        <begin position="851"/>
        <end position="873"/>
    </location>
</feature>
<reference evidence="10" key="2">
    <citation type="journal article" date="2013" name="G3 (Bethesda)">
        <title>Genomes of Ashbya fungi isolated from insects reveal four mating-type loci, numerous translocations, lack of transposons, and distinct gene duplications.</title>
        <authorList>
            <person name="Dietrich F.S."/>
            <person name="Voegeli S."/>
            <person name="Kuo S."/>
            <person name="Philippsen P."/>
        </authorList>
    </citation>
    <scope>GENOME REANNOTATION</scope>
    <source>
        <strain evidence="10">ATCC 10895 / CBS 109.51 / FGSC 9923 / NRRL Y-1056</strain>
    </source>
</reference>
<dbReference type="InParanoid" id="Q751V0"/>
<dbReference type="InterPro" id="IPR001164">
    <property type="entry name" value="ArfGAP_dom"/>
</dbReference>
<dbReference type="Gene3D" id="1.10.220.150">
    <property type="entry name" value="Arf GTPase activating protein"/>
    <property type="match status" value="1"/>
</dbReference>
<dbReference type="EMBL" id="AE016819">
    <property type="protein sequence ID" value="AAS54097.1"/>
    <property type="molecule type" value="Genomic_DNA"/>
</dbReference>
<dbReference type="InterPro" id="IPR001849">
    <property type="entry name" value="PH_domain"/>
</dbReference>
<dbReference type="PROSITE" id="PS50003">
    <property type="entry name" value="PH_DOMAIN"/>
    <property type="match status" value="1"/>
</dbReference>
<dbReference type="AlphaFoldDB" id="Q751V0"/>
<evidence type="ECO:0000256" key="4">
    <source>
        <dbReference type="PROSITE-ProRule" id="PRU00288"/>
    </source>
</evidence>
<comment type="subcellular location">
    <subcellularLocation>
        <location evidence="5">Cytoplasm</location>
    </subcellularLocation>
</comment>
<dbReference type="GO" id="GO:0005768">
    <property type="term" value="C:endosome"/>
    <property type="evidence" value="ECO:0000318"/>
    <property type="project" value="GO_Central"/>
</dbReference>
<proteinExistence type="predicted"/>
<dbReference type="SUPFAM" id="SSF50729">
    <property type="entry name" value="PH domain-like"/>
    <property type="match status" value="1"/>
</dbReference>
<dbReference type="Gene3D" id="2.30.29.30">
    <property type="entry name" value="Pleckstrin-homology domain (PH domain)/Phosphotyrosine-binding domain (PTB)"/>
    <property type="match status" value="1"/>
</dbReference>
<dbReference type="InterPro" id="IPR038508">
    <property type="entry name" value="ArfGAP_dom_sf"/>
</dbReference>
<name>Q751V0_EREGS</name>
<protein>
    <recommendedName>
        <fullName evidence="5">ADP-ribosylation factor GTPase-activating protein</fullName>
    </recommendedName>
</protein>
<accession>Q751V0</accession>
<keyword evidence="3 5" id="KW-0862">Zinc</keyword>
<dbReference type="Pfam" id="PF01412">
    <property type="entry name" value="ArfGap"/>
    <property type="match status" value="1"/>
</dbReference>
<dbReference type="InterPro" id="IPR045258">
    <property type="entry name" value="ACAP1/2/3-like"/>
</dbReference>
<dbReference type="RefSeq" id="NP_986273.1">
    <property type="nucleotide sequence ID" value="NM_212409.1"/>
</dbReference>
<dbReference type="GO" id="GO:0008270">
    <property type="term" value="F:zinc ion binding"/>
    <property type="evidence" value="ECO:0007669"/>
    <property type="project" value="UniProtKB-KW"/>
</dbReference>
<dbReference type="GeneID" id="4622562"/>
<feature type="region of interest" description="Disordered" evidence="6">
    <location>
        <begin position="131"/>
        <end position="160"/>
    </location>
</feature>
<dbReference type="PROSITE" id="PS50115">
    <property type="entry name" value="ARFGAP"/>
    <property type="match status" value="1"/>
</dbReference>
<organism evidence="9 10">
    <name type="scientific">Eremothecium gossypii (strain ATCC 10895 / CBS 109.51 / FGSC 9923 / NRRL Y-1056)</name>
    <name type="common">Yeast</name>
    <name type="synonym">Ashbya gossypii</name>
    <dbReference type="NCBI Taxonomy" id="284811"/>
    <lineage>
        <taxon>Eukaryota</taxon>
        <taxon>Fungi</taxon>
        <taxon>Dikarya</taxon>
        <taxon>Ascomycota</taxon>
        <taxon>Saccharomycotina</taxon>
        <taxon>Saccharomycetes</taxon>
        <taxon>Saccharomycetales</taxon>
        <taxon>Saccharomycetaceae</taxon>
        <taxon>Eremothecium</taxon>
    </lineage>
</organism>
<dbReference type="InterPro" id="IPR004148">
    <property type="entry name" value="BAR_dom"/>
</dbReference>
<evidence type="ECO:0000256" key="5">
    <source>
        <dbReference type="RuleBase" id="RU369028"/>
    </source>
</evidence>
<dbReference type="Pfam" id="PF00169">
    <property type="entry name" value="PH"/>
    <property type="match status" value="1"/>
</dbReference>
<dbReference type="SMART" id="SM00233">
    <property type="entry name" value="PH"/>
    <property type="match status" value="1"/>
</dbReference>
<evidence type="ECO:0000259" key="7">
    <source>
        <dbReference type="PROSITE" id="PS50003"/>
    </source>
</evidence>
<dbReference type="KEGG" id="ago:AGOS_AFR725C"/>
<evidence type="ECO:0000256" key="6">
    <source>
        <dbReference type="SAM" id="MobiDB-lite"/>
    </source>
</evidence>
<dbReference type="eggNOG" id="KOG0521">
    <property type="taxonomic scope" value="Eukaryota"/>
</dbReference>
<feature type="compositionally biased region" description="Low complexity" evidence="6">
    <location>
        <begin position="133"/>
        <end position="146"/>
    </location>
</feature>
<dbReference type="GO" id="GO:0005096">
    <property type="term" value="F:GTPase activator activity"/>
    <property type="evidence" value="ECO:0007669"/>
    <property type="project" value="UniProtKB-KW"/>
</dbReference>
<dbReference type="HOGENOM" id="CLU_340399_0_0_1"/>
<keyword evidence="2 4" id="KW-0863">Zinc-finger</keyword>
<dbReference type="SUPFAM" id="SSF103657">
    <property type="entry name" value="BAR/IMD domain-like"/>
    <property type="match status" value="1"/>
</dbReference>
<dbReference type="PANTHER" id="PTHR23180:SF160">
    <property type="entry name" value="ADP-RIBOSYLATION FACTOR GTPASE-ACTIVATING PROTEIN EFFECTOR PROTEIN 1"/>
    <property type="match status" value="1"/>
</dbReference>
<dbReference type="InterPro" id="IPR027267">
    <property type="entry name" value="AH/BAR_dom_sf"/>
</dbReference>
<keyword evidence="5" id="KW-0343">GTPase activation</keyword>
<feature type="compositionally biased region" description="Pro residues" evidence="6">
    <location>
        <begin position="185"/>
        <end position="195"/>
    </location>
</feature>
<dbReference type="OMA" id="GWHKQWV"/>
<dbReference type="OrthoDB" id="10266696at2759"/>
<feature type="compositionally biased region" description="Polar residues" evidence="6">
    <location>
        <begin position="817"/>
        <end position="826"/>
    </location>
</feature>
<keyword evidence="5" id="KW-0963">Cytoplasm</keyword>